<proteinExistence type="predicted"/>
<protein>
    <submittedName>
        <fullName evidence="1">Uncharacterized protein</fullName>
    </submittedName>
</protein>
<dbReference type="InterPro" id="IPR030852">
    <property type="entry name" value="RcsF"/>
</dbReference>
<sequence>MSKSILLFAAATLLAGCATHYNVDSNLNPQNVKTYFAPSTIALYEKSSELEGVEYKNIGHVQGDVCQADSRDKPASLTEARNVTLRKVQEMGGNGLLLNQCLMLTGVPGCEQLALCQGSAIIVNK</sequence>
<reference evidence="1" key="1">
    <citation type="submission" date="2021-03" db="EMBL/GenBank/DDBJ databases">
        <title>Plesiomonas shigelloides zfcc0051, isolated from zebrafish feces.</title>
        <authorList>
            <person name="Vanderhoek Z."/>
            <person name="Gaulke C."/>
        </authorList>
    </citation>
    <scope>NUCLEOTIDE SEQUENCE</scope>
    <source>
        <strain evidence="1">Zfcc0051</strain>
    </source>
</reference>
<dbReference type="PROSITE" id="PS51257">
    <property type="entry name" value="PROKAR_LIPOPROTEIN"/>
    <property type="match status" value="1"/>
</dbReference>
<comment type="caution">
    <text evidence="1">The sequence shown here is derived from an EMBL/GenBank/DDBJ whole genome shotgun (WGS) entry which is preliminary data.</text>
</comment>
<dbReference type="Proteomes" id="UP000664658">
    <property type="component" value="Unassembled WGS sequence"/>
</dbReference>
<dbReference type="Gene3D" id="3.30.110.70">
    <property type="entry name" value="Hypothetical protein apc22750. Chain B"/>
    <property type="match status" value="1"/>
</dbReference>
<evidence type="ECO:0000313" key="1">
    <source>
        <dbReference type="EMBL" id="MBO1108593.1"/>
    </source>
</evidence>
<dbReference type="AlphaFoldDB" id="A0A2P1VSY6"/>
<evidence type="ECO:0000313" key="2">
    <source>
        <dbReference type="Proteomes" id="UP000664658"/>
    </source>
</evidence>
<dbReference type="GeneID" id="69704231"/>
<accession>A0A2P1VSY6</accession>
<dbReference type="Pfam" id="PF16358">
    <property type="entry name" value="RcsF"/>
    <property type="match status" value="1"/>
</dbReference>
<organism evidence="1 2">
    <name type="scientific">Plesiomonas shigelloides</name>
    <name type="common">Aeromonas shigelloides</name>
    <dbReference type="NCBI Taxonomy" id="703"/>
    <lineage>
        <taxon>Bacteria</taxon>
        <taxon>Pseudomonadati</taxon>
        <taxon>Pseudomonadota</taxon>
        <taxon>Gammaproteobacteria</taxon>
        <taxon>Enterobacterales</taxon>
        <taxon>Enterobacteriaceae</taxon>
        <taxon>Plesiomonas</taxon>
    </lineage>
</organism>
<dbReference type="RefSeq" id="WP_010864505.1">
    <property type="nucleotide sequence ID" value="NZ_CP027852.1"/>
</dbReference>
<gene>
    <name evidence="1" type="ORF">J2R62_10200</name>
</gene>
<name>A0A2P1VSY6_PLESH</name>
<dbReference type="EMBL" id="JAFNAA010000010">
    <property type="protein sequence ID" value="MBO1108593.1"/>
    <property type="molecule type" value="Genomic_DNA"/>
</dbReference>
<dbReference type="GO" id="GO:0035556">
    <property type="term" value="P:intracellular signal transduction"/>
    <property type="evidence" value="ECO:0007669"/>
    <property type="project" value="InterPro"/>
</dbReference>
<dbReference type="GO" id="GO:0009279">
    <property type="term" value="C:cell outer membrane"/>
    <property type="evidence" value="ECO:0007669"/>
    <property type="project" value="InterPro"/>
</dbReference>